<sequence length="132" mass="13967">MQIGQTGDRTADLQVGGRPFYPSATAAVSHSRRQPQPPSATAAVSHSRRQPQPPSATAAVSHSRRQPQPPSATATLHADPIAFFPRLFDGVEVRALCGPINYFHTKLTPAMSLLTSLCALGQSHAGTEKGIC</sequence>
<dbReference type="AlphaFoldDB" id="A0A9N7UGW4"/>
<reference evidence="2" key="1">
    <citation type="submission" date="2020-03" db="EMBL/GenBank/DDBJ databases">
        <authorList>
            <person name="Weist P."/>
        </authorList>
    </citation>
    <scope>NUCLEOTIDE SEQUENCE</scope>
</reference>
<organism evidence="2 3">
    <name type="scientific">Pleuronectes platessa</name>
    <name type="common">European plaice</name>
    <dbReference type="NCBI Taxonomy" id="8262"/>
    <lineage>
        <taxon>Eukaryota</taxon>
        <taxon>Metazoa</taxon>
        <taxon>Chordata</taxon>
        <taxon>Craniata</taxon>
        <taxon>Vertebrata</taxon>
        <taxon>Euteleostomi</taxon>
        <taxon>Actinopterygii</taxon>
        <taxon>Neopterygii</taxon>
        <taxon>Teleostei</taxon>
        <taxon>Neoteleostei</taxon>
        <taxon>Acanthomorphata</taxon>
        <taxon>Carangaria</taxon>
        <taxon>Pleuronectiformes</taxon>
        <taxon>Pleuronectoidei</taxon>
        <taxon>Pleuronectidae</taxon>
        <taxon>Pleuronectes</taxon>
    </lineage>
</organism>
<name>A0A9N7UGW4_PLEPL</name>
<proteinExistence type="predicted"/>
<keyword evidence="3" id="KW-1185">Reference proteome</keyword>
<evidence type="ECO:0000256" key="1">
    <source>
        <dbReference type="SAM" id="MobiDB-lite"/>
    </source>
</evidence>
<protein>
    <submittedName>
        <fullName evidence="2">Uncharacterized protein</fullName>
    </submittedName>
</protein>
<dbReference type="EMBL" id="CADEAL010001378">
    <property type="protein sequence ID" value="CAB1431829.1"/>
    <property type="molecule type" value="Genomic_DNA"/>
</dbReference>
<gene>
    <name evidence="2" type="ORF">PLEPLA_LOCUS19886</name>
</gene>
<feature type="region of interest" description="Disordered" evidence="1">
    <location>
        <begin position="1"/>
        <end position="76"/>
    </location>
</feature>
<evidence type="ECO:0000313" key="3">
    <source>
        <dbReference type="Proteomes" id="UP001153269"/>
    </source>
</evidence>
<comment type="caution">
    <text evidence="2">The sequence shown here is derived from an EMBL/GenBank/DDBJ whole genome shotgun (WGS) entry which is preliminary data.</text>
</comment>
<accession>A0A9N7UGW4</accession>
<evidence type="ECO:0000313" key="2">
    <source>
        <dbReference type="EMBL" id="CAB1431829.1"/>
    </source>
</evidence>
<dbReference type="Proteomes" id="UP001153269">
    <property type="component" value="Unassembled WGS sequence"/>
</dbReference>